<evidence type="ECO:0000256" key="1">
    <source>
        <dbReference type="ARBA" id="ARBA00008511"/>
    </source>
</evidence>
<proteinExistence type="inferred from homology"/>
<dbReference type="AlphaFoldDB" id="A0A067RC11"/>
<evidence type="ECO:0000313" key="4">
    <source>
        <dbReference type="EMBL" id="KDR16238.1"/>
    </source>
</evidence>
<name>A0A067RC11_ZOONE</name>
<dbReference type="EMBL" id="KK852804">
    <property type="protein sequence ID" value="KDR16238.1"/>
    <property type="molecule type" value="Genomic_DNA"/>
</dbReference>
<feature type="region of interest" description="Disordered" evidence="2">
    <location>
        <begin position="1"/>
        <end position="33"/>
    </location>
</feature>
<dbReference type="InterPro" id="IPR026697">
    <property type="entry name" value="DNAAF6"/>
</dbReference>
<reference evidence="4 5" key="1">
    <citation type="journal article" date="2014" name="Nat. Commun.">
        <title>Molecular traces of alternative social organization in a termite genome.</title>
        <authorList>
            <person name="Terrapon N."/>
            <person name="Li C."/>
            <person name="Robertson H.M."/>
            <person name="Ji L."/>
            <person name="Meng X."/>
            <person name="Booth W."/>
            <person name="Chen Z."/>
            <person name="Childers C.P."/>
            <person name="Glastad K.M."/>
            <person name="Gokhale K."/>
            <person name="Gowin J."/>
            <person name="Gronenberg W."/>
            <person name="Hermansen R.A."/>
            <person name="Hu H."/>
            <person name="Hunt B.G."/>
            <person name="Huylmans A.K."/>
            <person name="Khalil S.M."/>
            <person name="Mitchell R.D."/>
            <person name="Munoz-Torres M.C."/>
            <person name="Mustard J.A."/>
            <person name="Pan H."/>
            <person name="Reese J.T."/>
            <person name="Scharf M.E."/>
            <person name="Sun F."/>
            <person name="Vogel H."/>
            <person name="Xiao J."/>
            <person name="Yang W."/>
            <person name="Yang Z."/>
            <person name="Yang Z."/>
            <person name="Zhou J."/>
            <person name="Zhu J."/>
            <person name="Brent C.S."/>
            <person name="Elsik C.G."/>
            <person name="Goodisman M.A."/>
            <person name="Liberles D.A."/>
            <person name="Roe R.M."/>
            <person name="Vargo E.L."/>
            <person name="Vilcinskas A."/>
            <person name="Wang J."/>
            <person name="Bornberg-Bauer E."/>
            <person name="Korb J."/>
            <person name="Zhang G."/>
            <person name="Liebig J."/>
        </authorList>
    </citation>
    <scope>NUCLEOTIDE SEQUENCE [LARGE SCALE GENOMIC DNA]</scope>
    <source>
        <tissue evidence="4">Whole organism</tissue>
    </source>
</reference>
<sequence>MAVDDAAIWDESEIPDVDVDDTSTDPREKPDFDIKYRQAVTPEDVYLQMGGKSAGTASCEDLVVSVQLPGETRGQVNLSVTRQRLDVRSPRYRLSFALPHPVNPNLCRAEWLNSALEITLRMDREFDFINF</sequence>
<dbReference type="GO" id="GO:0051087">
    <property type="term" value="F:protein-folding chaperone binding"/>
    <property type="evidence" value="ECO:0007669"/>
    <property type="project" value="InterPro"/>
</dbReference>
<dbReference type="GO" id="GO:0045505">
    <property type="term" value="F:dynein intermediate chain binding"/>
    <property type="evidence" value="ECO:0007669"/>
    <property type="project" value="TreeGrafter"/>
</dbReference>
<feature type="compositionally biased region" description="Basic and acidic residues" evidence="2">
    <location>
        <begin position="24"/>
        <end position="33"/>
    </location>
</feature>
<dbReference type="FunCoup" id="A0A067RC11">
    <property type="interactions" value="4"/>
</dbReference>
<keyword evidence="5" id="KW-1185">Reference proteome</keyword>
<dbReference type="GO" id="GO:0005737">
    <property type="term" value="C:cytoplasm"/>
    <property type="evidence" value="ECO:0007669"/>
    <property type="project" value="TreeGrafter"/>
</dbReference>
<comment type="similarity">
    <text evidence="1">Belongs to the PIH1 family.</text>
</comment>
<dbReference type="OMA" id="GSSAKWH"/>
<dbReference type="PANTHER" id="PTHR21083:SF0">
    <property type="entry name" value="DYNEIN AXONEMAL ASSEMBLY FACTOR 6"/>
    <property type="match status" value="1"/>
</dbReference>
<dbReference type="Proteomes" id="UP000027135">
    <property type="component" value="Unassembled WGS sequence"/>
</dbReference>
<dbReference type="InterPro" id="IPR008978">
    <property type="entry name" value="HSP20-like_chaperone"/>
</dbReference>
<protein>
    <recommendedName>
        <fullName evidence="3">PIH1D1/2/3 CS-like domain-containing protein</fullName>
    </recommendedName>
</protein>
<evidence type="ECO:0000259" key="3">
    <source>
        <dbReference type="Pfam" id="PF18201"/>
    </source>
</evidence>
<dbReference type="InterPro" id="IPR041442">
    <property type="entry name" value="PIH1D1/2/3_CS-like"/>
</dbReference>
<gene>
    <name evidence="4" type="ORF">L798_09656</name>
</gene>
<evidence type="ECO:0000313" key="5">
    <source>
        <dbReference type="Proteomes" id="UP000027135"/>
    </source>
</evidence>
<dbReference type="InParanoid" id="A0A067RC11"/>
<dbReference type="SUPFAM" id="SSF49764">
    <property type="entry name" value="HSP20-like chaperones"/>
    <property type="match status" value="1"/>
</dbReference>
<dbReference type="GO" id="GO:0070286">
    <property type="term" value="P:axonemal dynein complex assembly"/>
    <property type="evidence" value="ECO:0007669"/>
    <property type="project" value="InterPro"/>
</dbReference>
<dbReference type="PANTHER" id="PTHR21083">
    <property type="entry name" value="TWISTER"/>
    <property type="match status" value="1"/>
</dbReference>
<accession>A0A067RC11</accession>
<organism evidence="4 5">
    <name type="scientific">Zootermopsis nevadensis</name>
    <name type="common">Dampwood termite</name>
    <dbReference type="NCBI Taxonomy" id="136037"/>
    <lineage>
        <taxon>Eukaryota</taxon>
        <taxon>Metazoa</taxon>
        <taxon>Ecdysozoa</taxon>
        <taxon>Arthropoda</taxon>
        <taxon>Hexapoda</taxon>
        <taxon>Insecta</taxon>
        <taxon>Pterygota</taxon>
        <taxon>Neoptera</taxon>
        <taxon>Polyneoptera</taxon>
        <taxon>Dictyoptera</taxon>
        <taxon>Blattodea</taxon>
        <taxon>Blattoidea</taxon>
        <taxon>Termitoidae</taxon>
        <taxon>Termopsidae</taxon>
        <taxon>Zootermopsis</taxon>
    </lineage>
</organism>
<dbReference type="Pfam" id="PF18201">
    <property type="entry name" value="PIH1_CS"/>
    <property type="match status" value="1"/>
</dbReference>
<dbReference type="CDD" id="cd00298">
    <property type="entry name" value="ACD_sHsps_p23-like"/>
    <property type="match status" value="1"/>
</dbReference>
<dbReference type="eggNOG" id="ENOG502RZWX">
    <property type="taxonomic scope" value="Eukaryota"/>
</dbReference>
<dbReference type="Gene3D" id="2.60.40.790">
    <property type="match status" value="1"/>
</dbReference>
<feature type="compositionally biased region" description="Acidic residues" evidence="2">
    <location>
        <begin position="7"/>
        <end position="23"/>
    </location>
</feature>
<dbReference type="STRING" id="136037.A0A067RC11"/>
<feature type="domain" description="PIH1D1/2/3 CS-like" evidence="3">
    <location>
        <begin position="29"/>
        <end position="120"/>
    </location>
</feature>
<evidence type="ECO:0000256" key="2">
    <source>
        <dbReference type="SAM" id="MobiDB-lite"/>
    </source>
</evidence>